<dbReference type="InterPro" id="IPR036318">
    <property type="entry name" value="FAD-bd_PCMH-like_sf"/>
</dbReference>
<evidence type="ECO:0000259" key="2">
    <source>
        <dbReference type="PROSITE" id="PS51387"/>
    </source>
</evidence>
<protein>
    <submittedName>
        <fullName evidence="3">L-gulonolactone oxidase</fullName>
        <ecNumber evidence="3">1.1.3.8</ecNumber>
    </submittedName>
</protein>
<dbReference type="PANTHER" id="PTHR43762:SF1">
    <property type="entry name" value="D-ARABINONO-1,4-LACTONE OXIDASE"/>
    <property type="match status" value="1"/>
</dbReference>
<dbReference type="Pfam" id="PF01565">
    <property type="entry name" value="FAD_binding_4"/>
    <property type="match status" value="1"/>
</dbReference>
<dbReference type="GO" id="GO:0071949">
    <property type="term" value="F:FAD binding"/>
    <property type="evidence" value="ECO:0007669"/>
    <property type="project" value="InterPro"/>
</dbReference>
<sequence>MTRPSQNVASPHFADELPSLVAGAGDTRLGVGLMRSYGDSNLNPDGSVIRMTGLDRIHHFDPASHVLRADAGLSLDSLIRTVLPHGLFPAVVPGTRFVTLGGAVGNDIHGKNHHRFGTFGNHVRRLSLMRSDGRRIELGPDDESGLFAATIGGLGLTGLIEWVEIALRAIPGAMIDAETIPFESLEEFFALADESITTHEHTVSWIDCTRIDGTKMRGLFMRGNCSADPDRPPHAARPRLGMPLELPRFALNPLTLSLFNEAYYRFGRLRAGRSKVHYAPFFFPLDGIMHWNRLYGRDGMFQYQCVVPPGASLDATAELLKIIAASGEGSFLAVLKTFGSNASPGLLSFPREGTTLALDFRNRGPQTLELLARLDAVVFEADGRLYPAKDGRMSARMFQSGYPRLEAFTAHVDPHFSSAFWRRVAP</sequence>
<proteinExistence type="predicted"/>
<keyword evidence="1" id="KW-0274">FAD</keyword>
<feature type="domain" description="FAD-binding PCMH-type" evidence="2">
    <location>
        <begin position="1"/>
        <end position="170"/>
    </location>
</feature>
<keyword evidence="4" id="KW-1185">Reference proteome</keyword>
<dbReference type="GO" id="GO:0050105">
    <property type="term" value="F:L-gulonolactone oxidase activity"/>
    <property type="evidence" value="ECO:0007669"/>
    <property type="project" value="UniProtKB-EC"/>
</dbReference>
<gene>
    <name evidence="3" type="ORF">GGR25_004315</name>
</gene>
<dbReference type="InterPro" id="IPR010031">
    <property type="entry name" value="FAD_lactone_oxidase-like"/>
</dbReference>
<name>A0A840AWS5_9HYPH</name>
<dbReference type="InterPro" id="IPR016166">
    <property type="entry name" value="FAD-bd_PCMH"/>
</dbReference>
<keyword evidence="3" id="KW-0560">Oxidoreductase</keyword>
<dbReference type="SUPFAM" id="SSF56176">
    <property type="entry name" value="FAD-binding/transporter-associated domain-like"/>
    <property type="match status" value="1"/>
</dbReference>
<dbReference type="Gene3D" id="3.30.465.10">
    <property type="match status" value="1"/>
</dbReference>
<keyword evidence="1" id="KW-0285">Flavoprotein</keyword>
<dbReference type="PANTHER" id="PTHR43762">
    <property type="entry name" value="L-GULONOLACTONE OXIDASE"/>
    <property type="match status" value="1"/>
</dbReference>
<organism evidence="3 4">
    <name type="scientific">Kaistia hirudinis</name>
    <dbReference type="NCBI Taxonomy" id="1293440"/>
    <lineage>
        <taxon>Bacteria</taxon>
        <taxon>Pseudomonadati</taxon>
        <taxon>Pseudomonadota</taxon>
        <taxon>Alphaproteobacteria</taxon>
        <taxon>Hyphomicrobiales</taxon>
        <taxon>Kaistiaceae</taxon>
        <taxon>Kaistia</taxon>
    </lineage>
</organism>
<comment type="caution">
    <text evidence="3">The sequence shown here is derived from an EMBL/GenBank/DDBJ whole genome shotgun (WGS) entry which is preliminary data.</text>
</comment>
<dbReference type="EC" id="1.1.3.8" evidence="3"/>
<evidence type="ECO:0000313" key="3">
    <source>
        <dbReference type="EMBL" id="MBB3933251.1"/>
    </source>
</evidence>
<dbReference type="InterPro" id="IPR006094">
    <property type="entry name" value="Oxid_FAD_bind_N"/>
</dbReference>
<dbReference type="EMBL" id="JACIDS010000005">
    <property type="protein sequence ID" value="MBB3933251.1"/>
    <property type="molecule type" value="Genomic_DNA"/>
</dbReference>
<evidence type="ECO:0000313" key="4">
    <source>
        <dbReference type="Proteomes" id="UP000553963"/>
    </source>
</evidence>
<dbReference type="PROSITE" id="PS51387">
    <property type="entry name" value="FAD_PCMH"/>
    <property type="match status" value="1"/>
</dbReference>
<dbReference type="InterPro" id="IPR016169">
    <property type="entry name" value="FAD-bd_PCMH_sub2"/>
</dbReference>
<dbReference type="RefSeq" id="WP_343068132.1">
    <property type="nucleotide sequence ID" value="NZ_JACIDS010000005.1"/>
</dbReference>
<dbReference type="AlphaFoldDB" id="A0A840AWS5"/>
<evidence type="ECO:0000256" key="1">
    <source>
        <dbReference type="ARBA" id="ARBA00022827"/>
    </source>
</evidence>
<accession>A0A840AWS5</accession>
<reference evidence="3 4" key="1">
    <citation type="submission" date="2020-08" db="EMBL/GenBank/DDBJ databases">
        <title>Genomic Encyclopedia of Type Strains, Phase IV (KMG-IV): sequencing the most valuable type-strain genomes for metagenomic binning, comparative biology and taxonomic classification.</title>
        <authorList>
            <person name="Goeker M."/>
        </authorList>
    </citation>
    <scope>NUCLEOTIDE SEQUENCE [LARGE SCALE GENOMIC DNA]</scope>
    <source>
        <strain evidence="3 4">DSM 25966</strain>
    </source>
</reference>
<dbReference type="Proteomes" id="UP000553963">
    <property type="component" value="Unassembled WGS sequence"/>
</dbReference>